<dbReference type="EMBL" id="AMZH03026383">
    <property type="protein sequence ID" value="RRT34629.1"/>
    <property type="molecule type" value="Genomic_DNA"/>
</dbReference>
<comment type="caution">
    <text evidence="2">The sequence shown here is derived from an EMBL/GenBank/DDBJ whole genome shotgun (WGS) entry which is preliminary data.</text>
</comment>
<feature type="region of interest" description="Disordered" evidence="1">
    <location>
        <begin position="78"/>
        <end position="132"/>
    </location>
</feature>
<gene>
    <name evidence="2" type="ORF">B296_00046849</name>
</gene>
<name>A0A426X569_ENSVE</name>
<accession>A0A426X569</accession>
<evidence type="ECO:0000256" key="1">
    <source>
        <dbReference type="SAM" id="MobiDB-lite"/>
    </source>
</evidence>
<protein>
    <submittedName>
        <fullName evidence="2">Uncharacterized protein</fullName>
    </submittedName>
</protein>
<reference evidence="2 3" key="1">
    <citation type="journal article" date="2014" name="Agronomy (Basel)">
        <title>A Draft Genome Sequence for Ensete ventricosum, the Drought-Tolerant Tree Against Hunger.</title>
        <authorList>
            <person name="Harrison J."/>
            <person name="Moore K.A."/>
            <person name="Paszkiewicz K."/>
            <person name="Jones T."/>
            <person name="Grant M."/>
            <person name="Ambacheew D."/>
            <person name="Muzemil S."/>
            <person name="Studholme D.J."/>
        </authorList>
    </citation>
    <scope>NUCLEOTIDE SEQUENCE [LARGE SCALE GENOMIC DNA]</scope>
</reference>
<evidence type="ECO:0000313" key="2">
    <source>
        <dbReference type="EMBL" id="RRT34629.1"/>
    </source>
</evidence>
<organism evidence="2 3">
    <name type="scientific">Ensete ventricosum</name>
    <name type="common">Abyssinian banana</name>
    <name type="synonym">Musa ensete</name>
    <dbReference type="NCBI Taxonomy" id="4639"/>
    <lineage>
        <taxon>Eukaryota</taxon>
        <taxon>Viridiplantae</taxon>
        <taxon>Streptophyta</taxon>
        <taxon>Embryophyta</taxon>
        <taxon>Tracheophyta</taxon>
        <taxon>Spermatophyta</taxon>
        <taxon>Magnoliopsida</taxon>
        <taxon>Liliopsida</taxon>
        <taxon>Zingiberales</taxon>
        <taxon>Musaceae</taxon>
        <taxon>Ensete</taxon>
    </lineage>
</organism>
<evidence type="ECO:0000313" key="3">
    <source>
        <dbReference type="Proteomes" id="UP000287651"/>
    </source>
</evidence>
<feature type="compositionally biased region" description="Basic and acidic residues" evidence="1">
    <location>
        <begin position="123"/>
        <end position="132"/>
    </location>
</feature>
<sequence>MGWHFDPDSETDKTNSESLEDVAMIKKPASIVTTKKLSYIEKLENLRGLRILYQDVIVAGDVRNAIVERFPGATFSLAPWQEQRKGGGKEIPPLVPKESPPESWSTGNRVGPRGEGAGSINQEIDRERESDV</sequence>
<dbReference type="Proteomes" id="UP000287651">
    <property type="component" value="Unassembled WGS sequence"/>
</dbReference>
<dbReference type="AlphaFoldDB" id="A0A426X569"/>
<proteinExistence type="predicted"/>